<comment type="caution">
    <text evidence="3">The sequence shown here is derived from an EMBL/GenBank/DDBJ whole genome shotgun (WGS) entry which is preliminary data.</text>
</comment>
<proteinExistence type="predicted"/>
<protein>
    <submittedName>
        <fullName evidence="3">Uncharacterized protein</fullName>
    </submittedName>
</protein>
<evidence type="ECO:0000256" key="2">
    <source>
        <dbReference type="SAM" id="MobiDB-lite"/>
    </source>
</evidence>
<dbReference type="Proteomes" id="UP000265515">
    <property type="component" value="Unassembled WGS sequence"/>
</dbReference>
<organism evidence="3 4">
    <name type="scientific">Chara braunii</name>
    <name type="common">Braun's stonewort</name>
    <dbReference type="NCBI Taxonomy" id="69332"/>
    <lineage>
        <taxon>Eukaryota</taxon>
        <taxon>Viridiplantae</taxon>
        <taxon>Streptophyta</taxon>
        <taxon>Charophyceae</taxon>
        <taxon>Charales</taxon>
        <taxon>Characeae</taxon>
        <taxon>Chara</taxon>
    </lineage>
</organism>
<sequence>MIVDRRFAMMEEKIAALLKSMEEDEAAAELWKAEAHRPGNKRGSVAINTPTTQARVRSRCTPGGGSMTNGVNLSRTEIRSDPIIKGIVERHQMEINALKELRLKDAGGRIDAEKEVERLKEAMARLEMERHQKGTNLNSRLDEVARPSIYKPPCPSTRKKGDLTPEIVINDQNAFVQQERKNLRKKNKEEILAICRDEGVSYTTLDPTKEEIVRRRADKMFDVGAANKEKGKPATSFPFRPPVSEGEGGVTMAYGRQVVILMVIATLALAFNAKPAEGCVGYVGGDCFPFFGPNACCNCDAGGYALYCEPYTSGQGAFKCQHVAFDSRCVTEADVALIRTQSGSERKLMF</sequence>
<dbReference type="AlphaFoldDB" id="A0A388LDX4"/>
<dbReference type="Gramene" id="GBG80504">
    <property type="protein sequence ID" value="GBG80504"/>
    <property type="gene ID" value="CBR_g30965"/>
</dbReference>
<feature type="region of interest" description="Disordered" evidence="2">
    <location>
        <begin position="53"/>
        <end position="72"/>
    </location>
</feature>
<dbReference type="EMBL" id="BFEA01000348">
    <property type="protein sequence ID" value="GBG80504.1"/>
    <property type="molecule type" value="Genomic_DNA"/>
</dbReference>
<evidence type="ECO:0000256" key="1">
    <source>
        <dbReference type="SAM" id="Coils"/>
    </source>
</evidence>
<keyword evidence="1" id="KW-0175">Coiled coil</keyword>
<accession>A0A388LDX4</accession>
<feature type="coiled-coil region" evidence="1">
    <location>
        <begin position="109"/>
        <end position="136"/>
    </location>
</feature>
<reference evidence="3 4" key="1">
    <citation type="journal article" date="2018" name="Cell">
        <title>The Chara Genome: Secondary Complexity and Implications for Plant Terrestrialization.</title>
        <authorList>
            <person name="Nishiyama T."/>
            <person name="Sakayama H."/>
            <person name="Vries J.D."/>
            <person name="Buschmann H."/>
            <person name="Saint-Marcoux D."/>
            <person name="Ullrich K.K."/>
            <person name="Haas F.B."/>
            <person name="Vanderstraeten L."/>
            <person name="Becker D."/>
            <person name="Lang D."/>
            <person name="Vosolsobe S."/>
            <person name="Rombauts S."/>
            <person name="Wilhelmsson P.K.I."/>
            <person name="Janitza P."/>
            <person name="Kern R."/>
            <person name="Heyl A."/>
            <person name="Rumpler F."/>
            <person name="Villalobos L.I.A.C."/>
            <person name="Clay J.M."/>
            <person name="Skokan R."/>
            <person name="Toyoda A."/>
            <person name="Suzuki Y."/>
            <person name="Kagoshima H."/>
            <person name="Schijlen E."/>
            <person name="Tajeshwar N."/>
            <person name="Catarino B."/>
            <person name="Hetherington A.J."/>
            <person name="Saltykova A."/>
            <person name="Bonnot C."/>
            <person name="Breuninger H."/>
            <person name="Symeonidi A."/>
            <person name="Radhakrishnan G.V."/>
            <person name="Van Nieuwerburgh F."/>
            <person name="Deforce D."/>
            <person name="Chang C."/>
            <person name="Karol K.G."/>
            <person name="Hedrich R."/>
            <person name="Ulvskov P."/>
            <person name="Glockner G."/>
            <person name="Delwiche C.F."/>
            <person name="Petrasek J."/>
            <person name="Van de Peer Y."/>
            <person name="Friml J."/>
            <person name="Beilby M."/>
            <person name="Dolan L."/>
            <person name="Kohara Y."/>
            <person name="Sugano S."/>
            <person name="Fujiyama A."/>
            <person name="Delaux P.-M."/>
            <person name="Quint M."/>
            <person name="TheiBen G."/>
            <person name="Hagemann M."/>
            <person name="Harholt J."/>
            <person name="Dunand C."/>
            <person name="Zachgo S."/>
            <person name="Langdale J."/>
            <person name="Maumus F."/>
            <person name="Straeten D.V.D."/>
            <person name="Gould S.B."/>
            <person name="Rensing S.A."/>
        </authorList>
    </citation>
    <scope>NUCLEOTIDE SEQUENCE [LARGE SCALE GENOMIC DNA]</scope>
    <source>
        <strain evidence="3 4">S276</strain>
    </source>
</reference>
<evidence type="ECO:0000313" key="4">
    <source>
        <dbReference type="Proteomes" id="UP000265515"/>
    </source>
</evidence>
<evidence type="ECO:0000313" key="3">
    <source>
        <dbReference type="EMBL" id="GBG80504.1"/>
    </source>
</evidence>
<gene>
    <name evidence="3" type="ORF">CBR_g30965</name>
</gene>
<name>A0A388LDX4_CHABU</name>
<keyword evidence="4" id="KW-1185">Reference proteome</keyword>